<evidence type="ECO:0000259" key="4">
    <source>
        <dbReference type="Pfam" id="PF07987"/>
    </source>
</evidence>
<evidence type="ECO:0000256" key="3">
    <source>
        <dbReference type="SAM" id="SignalP"/>
    </source>
</evidence>
<dbReference type="PROSITE" id="PS51257">
    <property type="entry name" value="PROKAR_LIPOPROTEIN"/>
    <property type="match status" value="1"/>
</dbReference>
<keyword evidence="2" id="KW-0472">Membrane</keyword>
<keyword evidence="2" id="KW-0812">Transmembrane</keyword>
<keyword evidence="3" id="KW-0732">Signal</keyword>
<evidence type="ECO:0000256" key="1">
    <source>
        <dbReference type="SAM" id="MobiDB-lite"/>
    </source>
</evidence>
<keyword evidence="2" id="KW-1133">Transmembrane helix</keyword>
<proteinExistence type="predicted"/>
<dbReference type="InterPro" id="IPR038507">
    <property type="entry name" value="YcnI-like_sf"/>
</dbReference>
<protein>
    <submittedName>
        <fullName evidence="5">YcnI family protein</fullName>
    </submittedName>
</protein>
<feature type="chain" id="PRO_5040905250" evidence="3">
    <location>
        <begin position="38"/>
        <end position="242"/>
    </location>
</feature>
<dbReference type="KEGG" id="amog:QRX60_32965"/>
<evidence type="ECO:0000256" key="2">
    <source>
        <dbReference type="SAM" id="Phobius"/>
    </source>
</evidence>
<dbReference type="EMBL" id="CP127295">
    <property type="protein sequence ID" value="WIX98851.1"/>
    <property type="molecule type" value="Genomic_DNA"/>
</dbReference>
<keyword evidence="6" id="KW-1185">Reference proteome</keyword>
<dbReference type="InterPro" id="IPR012533">
    <property type="entry name" value="YcnI-copper_dom"/>
</dbReference>
<name>A0A9Y2JK35_9PSEU</name>
<feature type="domain" description="YncI copper-binding" evidence="4">
    <location>
        <begin position="40"/>
        <end position="184"/>
    </location>
</feature>
<dbReference type="AlphaFoldDB" id="A0A9Y2JK35"/>
<feature type="region of interest" description="Disordered" evidence="1">
    <location>
        <begin position="223"/>
        <end position="242"/>
    </location>
</feature>
<organism evidence="5 6">
    <name type="scientific">Amycolatopsis mongoliensis</name>
    <dbReference type="NCBI Taxonomy" id="715475"/>
    <lineage>
        <taxon>Bacteria</taxon>
        <taxon>Bacillati</taxon>
        <taxon>Actinomycetota</taxon>
        <taxon>Actinomycetes</taxon>
        <taxon>Pseudonocardiales</taxon>
        <taxon>Pseudonocardiaceae</taxon>
        <taxon>Amycolatopsis</taxon>
    </lineage>
</organism>
<accession>A0A9Y2JK35</accession>
<sequence>MRAPSLRAGGRKPFRAPRFTVAAFAGIAVALACPAPAAAHVAATPDTVAAGEPATISFRAPDERDDATTVRLEVLFPDQPAISGVTPENLPGWKISVHDRMTAEPAGGSDEMAGKPVASIVWEGGTVPVGTFQEFPVRIGKLPASGTLAFQALQTYSDGQVVRWADPARPGQPEPEHPAPVVTVTPVAVDEASDPDVPARALGGAALGVAVLAVGVAWLRKRPGGGRAEAADEAAEREKARL</sequence>
<reference evidence="5 6" key="1">
    <citation type="submission" date="2023-06" db="EMBL/GenBank/DDBJ databases">
        <authorList>
            <person name="Oyuntsetseg B."/>
            <person name="Kim S.B."/>
        </authorList>
    </citation>
    <scope>NUCLEOTIDE SEQUENCE [LARGE SCALE GENOMIC DNA]</scope>
    <source>
        <strain evidence="5 6">4-36</strain>
    </source>
</reference>
<dbReference type="Pfam" id="PF07987">
    <property type="entry name" value="DUF1775"/>
    <property type="match status" value="1"/>
</dbReference>
<feature type="signal peptide" evidence="3">
    <location>
        <begin position="1"/>
        <end position="37"/>
    </location>
</feature>
<dbReference type="RefSeq" id="WP_285995334.1">
    <property type="nucleotide sequence ID" value="NZ_CP127295.1"/>
</dbReference>
<evidence type="ECO:0000313" key="5">
    <source>
        <dbReference type="EMBL" id="WIX98851.1"/>
    </source>
</evidence>
<feature type="transmembrane region" description="Helical" evidence="2">
    <location>
        <begin position="201"/>
        <end position="219"/>
    </location>
</feature>
<evidence type="ECO:0000313" key="6">
    <source>
        <dbReference type="Proteomes" id="UP001239397"/>
    </source>
</evidence>
<dbReference type="Gene3D" id="2.60.40.2230">
    <property type="entry name" value="Uncharacterised protein YcnI-like PF07987, DUF1775"/>
    <property type="match status" value="1"/>
</dbReference>
<dbReference type="Proteomes" id="UP001239397">
    <property type="component" value="Chromosome"/>
</dbReference>
<gene>
    <name evidence="5" type="ORF">QRX60_32965</name>
</gene>